<dbReference type="InterPro" id="IPR052904">
    <property type="entry name" value="Acyl-CoA_dehydrogenase-like"/>
</dbReference>
<dbReference type="Proteomes" id="UP001501020">
    <property type="component" value="Unassembled WGS sequence"/>
</dbReference>
<proteinExistence type="predicted"/>
<keyword evidence="2" id="KW-1185">Reference proteome</keyword>
<sequence>MAALDVLRAMAKEPQTVEAFFAEVGRAAGADPRLDAAVTGVKDSLQDLATVQVRARRIVERMALVLQGSLLVRHGHPAIADAFCATRLAGDWGSAFGTLPPGLDLVPIIARTTPKLG</sequence>
<dbReference type="PANTHER" id="PTHR42707">
    <property type="entry name" value="ACYL-COA DEHYDROGENASE"/>
    <property type="match status" value="1"/>
</dbReference>
<comment type="caution">
    <text evidence="1">The sequence shown here is derived from an EMBL/GenBank/DDBJ whole genome shotgun (WGS) entry which is preliminary data.</text>
</comment>
<dbReference type="PANTHER" id="PTHR42707:SF3">
    <property type="entry name" value="ACYL-COA DEHYDROGENASE AIDB-RELATED"/>
    <property type="match status" value="1"/>
</dbReference>
<gene>
    <name evidence="1" type="ORF">GCM10009727_16990</name>
</gene>
<evidence type="ECO:0000313" key="2">
    <source>
        <dbReference type="Proteomes" id="UP001501020"/>
    </source>
</evidence>
<accession>A0ABN2YH07</accession>
<reference evidence="1 2" key="1">
    <citation type="journal article" date="2019" name="Int. J. Syst. Evol. Microbiol.">
        <title>The Global Catalogue of Microorganisms (GCM) 10K type strain sequencing project: providing services to taxonomists for standard genome sequencing and annotation.</title>
        <authorList>
            <consortium name="The Broad Institute Genomics Platform"/>
            <consortium name="The Broad Institute Genome Sequencing Center for Infectious Disease"/>
            <person name="Wu L."/>
            <person name="Ma J."/>
        </authorList>
    </citation>
    <scope>NUCLEOTIDE SEQUENCE [LARGE SCALE GENOMIC DNA]</scope>
    <source>
        <strain evidence="1 2">JCM 13850</strain>
    </source>
</reference>
<dbReference type="EMBL" id="BAAAMR010000010">
    <property type="protein sequence ID" value="GAA2127302.1"/>
    <property type="molecule type" value="Genomic_DNA"/>
</dbReference>
<protein>
    <recommendedName>
        <fullName evidence="3">DNA alkylation repair protein</fullName>
    </recommendedName>
</protein>
<evidence type="ECO:0008006" key="3">
    <source>
        <dbReference type="Google" id="ProtNLM"/>
    </source>
</evidence>
<dbReference type="RefSeq" id="WP_344263327.1">
    <property type="nucleotide sequence ID" value="NZ_BAAAMR010000010.1"/>
</dbReference>
<evidence type="ECO:0000313" key="1">
    <source>
        <dbReference type="EMBL" id="GAA2127302.1"/>
    </source>
</evidence>
<organism evidence="1 2">
    <name type="scientific">Actinomadura napierensis</name>
    <dbReference type="NCBI Taxonomy" id="267854"/>
    <lineage>
        <taxon>Bacteria</taxon>
        <taxon>Bacillati</taxon>
        <taxon>Actinomycetota</taxon>
        <taxon>Actinomycetes</taxon>
        <taxon>Streptosporangiales</taxon>
        <taxon>Thermomonosporaceae</taxon>
        <taxon>Actinomadura</taxon>
    </lineage>
</organism>
<name>A0ABN2YH07_9ACTN</name>